<keyword evidence="4" id="KW-0963">Cytoplasm</keyword>
<evidence type="ECO:0000256" key="3">
    <source>
        <dbReference type="ARBA" id="ARBA00004496"/>
    </source>
</evidence>
<evidence type="ECO:0000256" key="5">
    <source>
        <dbReference type="ARBA" id="ARBA00023136"/>
    </source>
</evidence>
<dbReference type="EMBL" id="MCFD01000020">
    <property type="protein sequence ID" value="ORX65807.1"/>
    <property type="molecule type" value="Genomic_DNA"/>
</dbReference>
<feature type="non-terminal residue" evidence="11">
    <location>
        <position position="157"/>
    </location>
</feature>
<dbReference type="SMART" id="SM00584">
    <property type="entry name" value="TLDc"/>
    <property type="match status" value="1"/>
</dbReference>
<evidence type="ECO:0000256" key="2">
    <source>
        <dbReference type="ARBA" id="ARBA00004371"/>
    </source>
</evidence>
<dbReference type="GO" id="GO:0005634">
    <property type="term" value="C:nucleus"/>
    <property type="evidence" value="ECO:0007669"/>
    <property type="project" value="TreeGrafter"/>
</dbReference>
<dbReference type="PROSITE" id="PS51886">
    <property type="entry name" value="TLDC"/>
    <property type="match status" value="1"/>
</dbReference>
<comment type="subcellular location">
    <subcellularLocation>
        <location evidence="3">Cytoplasm</location>
    </subcellularLocation>
    <subcellularLocation>
        <location evidence="2">Lysosome</location>
    </subcellularLocation>
    <subcellularLocation>
        <location evidence="1">Membrane</location>
    </subcellularLocation>
</comment>
<dbReference type="Proteomes" id="UP000193922">
    <property type="component" value="Unassembled WGS sequence"/>
</dbReference>
<evidence type="ECO:0000313" key="11">
    <source>
        <dbReference type="EMBL" id="ORX65807.1"/>
    </source>
</evidence>
<evidence type="ECO:0000256" key="6">
    <source>
        <dbReference type="ARBA" id="ARBA00023228"/>
    </source>
</evidence>
<dbReference type="GO" id="GO:0006979">
    <property type="term" value="P:response to oxidative stress"/>
    <property type="evidence" value="ECO:0007669"/>
    <property type="project" value="TreeGrafter"/>
</dbReference>
<proteinExistence type="predicted"/>
<protein>
    <recommendedName>
        <fullName evidence="7">MTOR-associated protein MEAK7</fullName>
    </recommendedName>
    <alternativeName>
        <fullName evidence="9">TBC/LysM-associated domain-containing protein 1</fullName>
    </alternativeName>
    <alternativeName>
        <fullName evidence="8">TLD domain-containing protein 1</fullName>
    </alternativeName>
</protein>
<dbReference type="OrthoDB" id="26679at2759"/>
<accession>A0A1Y1VWX8</accession>
<dbReference type="GO" id="GO:0005737">
    <property type="term" value="C:cytoplasm"/>
    <property type="evidence" value="ECO:0007669"/>
    <property type="project" value="UniProtKB-SubCell"/>
</dbReference>
<organism evidence="11 12">
    <name type="scientific">Linderina pennispora</name>
    <dbReference type="NCBI Taxonomy" id="61395"/>
    <lineage>
        <taxon>Eukaryota</taxon>
        <taxon>Fungi</taxon>
        <taxon>Fungi incertae sedis</taxon>
        <taxon>Zoopagomycota</taxon>
        <taxon>Kickxellomycotina</taxon>
        <taxon>Kickxellomycetes</taxon>
        <taxon>Kickxellales</taxon>
        <taxon>Kickxellaceae</taxon>
        <taxon>Linderina</taxon>
    </lineage>
</organism>
<sequence>LLLVKEKDGGVLGAYLDADLERRPSWYGSSLNFVFSAGPAGLGVFRATGFNDHYQYFNYGTKTLPNGLGVGGQMGNFGLWVDVDFMSGQSCTSATYAAPQLAERSEFEIEHVEAWVVRRSKREDKGRQRSAMDANPDAVAILEMANRTMYSKMVREP</sequence>
<evidence type="ECO:0000256" key="4">
    <source>
        <dbReference type="ARBA" id="ARBA00022490"/>
    </source>
</evidence>
<feature type="non-terminal residue" evidence="11">
    <location>
        <position position="1"/>
    </location>
</feature>
<keyword evidence="6" id="KW-0458">Lysosome</keyword>
<evidence type="ECO:0000256" key="8">
    <source>
        <dbReference type="ARBA" id="ARBA00041780"/>
    </source>
</evidence>
<evidence type="ECO:0000256" key="7">
    <source>
        <dbReference type="ARBA" id="ARBA00039594"/>
    </source>
</evidence>
<reference evidence="11 12" key="1">
    <citation type="submission" date="2016-07" db="EMBL/GenBank/DDBJ databases">
        <title>Pervasive Adenine N6-methylation of Active Genes in Fungi.</title>
        <authorList>
            <consortium name="DOE Joint Genome Institute"/>
            <person name="Mondo S.J."/>
            <person name="Dannebaum R.O."/>
            <person name="Kuo R.C."/>
            <person name="Labutti K."/>
            <person name="Haridas S."/>
            <person name="Kuo A."/>
            <person name="Salamov A."/>
            <person name="Ahrendt S.R."/>
            <person name="Lipzen A."/>
            <person name="Sullivan W."/>
            <person name="Andreopoulos W.B."/>
            <person name="Clum A."/>
            <person name="Lindquist E."/>
            <person name="Daum C."/>
            <person name="Ramamoorthy G.K."/>
            <person name="Gryganskyi A."/>
            <person name="Culley D."/>
            <person name="Magnuson J.K."/>
            <person name="James T.Y."/>
            <person name="O'Malley M.A."/>
            <person name="Stajich J.E."/>
            <person name="Spatafora J.W."/>
            <person name="Visel A."/>
            <person name="Grigoriev I.V."/>
        </authorList>
    </citation>
    <scope>NUCLEOTIDE SEQUENCE [LARGE SCALE GENOMIC DNA]</scope>
    <source>
        <strain evidence="11 12">ATCC 12442</strain>
    </source>
</reference>
<dbReference type="STRING" id="61395.A0A1Y1VWX8"/>
<dbReference type="PANTHER" id="PTHR23354">
    <property type="entry name" value="NUCLEOLAR PROTEIN 7/ESTROGEN RECEPTOR COACTIVATOR-RELATED"/>
    <property type="match status" value="1"/>
</dbReference>
<dbReference type="AlphaFoldDB" id="A0A1Y1VWX8"/>
<name>A0A1Y1VWX8_9FUNG</name>
<evidence type="ECO:0000313" key="12">
    <source>
        <dbReference type="Proteomes" id="UP000193922"/>
    </source>
</evidence>
<dbReference type="RefSeq" id="XP_040739890.1">
    <property type="nucleotide sequence ID" value="XM_040884148.1"/>
</dbReference>
<comment type="caution">
    <text evidence="11">The sequence shown here is derived from an EMBL/GenBank/DDBJ whole genome shotgun (WGS) entry which is preliminary data.</text>
</comment>
<dbReference type="InterPro" id="IPR006571">
    <property type="entry name" value="TLDc_dom"/>
</dbReference>
<evidence type="ECO:0000259" key="10">
    <source>
        <dbReference type="PROSITE" id="PS51886"/>
    </source>
</evidence>
<gene>
    <name evidence="11" type="ORF">DL89DRAFT_208896</name>
</gene>
<keyword evidence="12" id="KW-1185">Reference proteome</keyword>
<evidence type="ECO:0000256" key="9">
    <source>
        <dbReference type="ARBA" id="ARBA00042134"/>
    </source>
</evidence>
<dbReference type="PANTHER" id="PTHR23354:SF131">
    <property type="entry name" value="MTOR-ASSOCIATED PROTEIN MEAK7"/>
    <property type="match status" value="1"/>
</dbReference>
<evidence type="ECO:0000256" key="1">
    <source>
        <dbReference type="ARBA" id="ARBA00004370"/>
    </source>
</evidence>
<keyword evidence="5" id="KW-0472">Membrane</keyword>
<dbReference type="GeneID" id="63800796"/>
<dbReference type="GO" id="GO:0016020">
    <property type="term" value="C:membrane"/>
    <property type="evidence" value="ECO:0007669"/>
    <property type="project" value="UniProtKB-SubCell"/>
</dbReference>
<feature type="domain" description="TLDc" evidence="10">
    <location>
        <begin position="1"/>
        <end position="118"/>
    </location>
</feature>
<dbReference type="Pfam" id="PF07534">
    <property type="entry name" value="TLD"/>
    <property type="match status" value="1"/>
</dbReference>